<protein>
    <submittedName>
        <fullName evidence="8">830_t:CDS:1</fullName>
    </submittedName>
</protein>
<dbReference type="SUPFAM" id="SSF53720">
    <property type="entry name" value="ALDH-like"/>
    <property type="match status" value="1"/>
</dbReference>
<sequence length="1111" mass="123515">MDNLFDINVNLIVIVASISTVTITIASYVALRLMLEKPPARFHVQVPSEAKPDWKATRTVSNPSIRDPNDPTVIICYDPATGKYLSTVKAHTAIDVTEALLRARTAQKSWGQTSFAERKRVLNSLLNYVIEHQEEICWDWIAQMKWYSGLVVDAMLGEILSTCERIRWTIKNGEKALATEFFEPGPLLPYKIAKVEYQPLGVVAALVSWNYPFHNLFGQIISALFAGNGILVKASEQVAWSVDYFSRIMKTCLKACGHDPEIVQFLCGYADCGEAIVRSGVDGITFVGSPQVGKQVMKAASDTLTPCILELGGKDAAILREDANLDQAIPIIMRGTFQNTGQNCVGIERVLVHEKLYDEFVRRVKEKMTTDELRVGCSLEEGEGKIDVGALTMSGQASRLENLIKDSVSQGAKLVVGGKSYIHPIYPSGQYFTPTLLVDVTPSMPISQHEVFAPIMTVMKFQTDEEAIEMCNGCPYGLGNSVFTQDQAKGNEMAKRLKSGMVNVNDFAVSYICNLPFGGVGISGFGRFGGREGLRALCLAKSVTMDRFPSLVKTTIPTVVDYPMHARGTTFVENLVSHRNIPVKYTWQSLANTRTLLNTFPQMENDGNATSAGNTSTELNSRYANGHHRRSRVPTPLKHQDGPLESRKLANKDVKDFKRQQPSKNTRRSAQKIPGPKSPAPCPPLRVLQMAQAWDGTGPHPFPSGSSRERLFRAANDFTQGMVIARRIFTRIVNESGSVSLNVSTGGLAKITSALLCDKRSFYFGSWDDAKNLAKAIQGDTMMKGAIGMSVPVDEAIRIMKKMLIREGWNVVKVVFEATVMASITLGYLKVWHDCKRGQETLNGIALIRRALSLIKYGWLQLDPHEKNYRVRGNTFKPSFERSCRVLLVDAILCGYSNSLDNTLFPLTDALAEAEKILENCQNACNNEVLSEGFQMSAYYKAHLAAAYRTKAIVAYHKANEAKIDEEERIILFDVAIQNYALAAQYLPCDDLDKAMHLWVISESLFKRGGTTIIEIKRIVEEAIACEKAASSVFGDLGVYTPKLYTMRCFKNIITQGQSCNDDTILPSNWDEPNWLEDKDFGRFVIKALDEYKKDKEETTKRARLFAAIHI</sequence>
<dbReference type="InterPro" id="IPR016163">
    <property type="entry name" value="Ald_DH_C"/>
</dbReference>
<evidence type="ECO:0000256" key="2">
    <source>
        <dbReference type="ARBA" id="ARBA00023002"/>
    </source>
</evidence>
<dbReference type="EMBL" id="CAJVPJ010000714">
    <property type="protein sequence ID" value="CAG8551210.1"/>
    <property type="molecule type" value="Genomic_DNA"/>
</dbReference>
<feature type="domain" description="Aldehyde dehydrogenase" evidence="7">
    <location>
        <begin position="70"/>
        <end position="543"/>
    </location>
</feature>
<reference evidence="8" key="1">
    <citation type="submission" date="2021-06" db="EMBL/GenBank/DDBJ databases">
        <authorList>
            <person name="Kallberg Y."/>
            <person name="Tangrot J."/>
            <person name="Rosling A."/>
        </authorList>
    </citation>
    <scope>NUCLEOTIDE SEQUENCE</scope>
    <source>
        <strain evidence="8">IA702</strain>
    </source>
</reference>
<proteinExistence type="inferred from homology"/>
<dbReference type="FunFam" id="3.40.309.10:FF:000024">
    <property type="entry name" value="Betaine aldehyde dehydrogenase"/>
    <property type="match status" value="1"/>
</dbReference>
<keyword evidence="6" id="KW-0472">Membrane</keyword>
<evidence type="ECO:0000256" key="6">
    <source>
        <dbReference type="SAM" id="Phobius"/>
    </source>
</evidence>
<comment type="similarity">
    <text evidence="1 4">Belongs to the aldehyde dehydrogenase family.</text>
</comment>
<feature type="compositionally biased region" description="Polar residues" evidence="5">
    <location>
        <begin position="601"/>
        <end position="623"/>
    </location>
</feature>
<dbReference type="AlphaFoldDB" id="A0A9N9B591"/>
<evidence type="ECO:0000259" key="7">
    <source>
        <dbReference type="Pfam" id="PF00171"/>
    </source>
</evidence>
<evidence type="ECO:0000256" key="4">
    <source>
        <dbReference type="RuleBase" id="RU003345"/>
    </source>
</evidence>
<evidence type="ECO:0000313" key="9">
    <source>
        <dbReference type="Proteomes" id="UP000789572"/>
    </source>
</evidence>
<dbReference type="InterPro" id="IPR016161">
    <property type="entry name" value="Ald_DH/histidinol_DH"/>
</dbReference>
<dbReference type="InterPro" id="IPR016160">
    <property type="entry name" value="Ald_DH_CS_CYS"/>
</dbReference>
<keyword evidence="9" id="KW-1185">Reference proteome</keyword>
<dbReference type="Pfam" id="PF00171">
    <property type="entry name" value="Aldedh"/>
    <property type="match status" value="1"/>
</dbReference>
<accession>A0A9N9B591</accession>
<dbReference type="Gene3D" id="3.40.309.10">
    <property type="entry name" value="Aldehyde Dehydrogenase, Chain A, domain 2"/>
    <property type="match status" value="1"/>
</dbReference>
<organism evidence="8 9">
    <name type="scientific">Paraglomus occultum</name>
    <dbReference type="NCBI Taxonomy" id="144539"/>
    <lineage>
        <taxon>Eukaryota</taxon>
        <taxon>Fungi</taxon>
        <taxon>Fungi incertae sedis</taxon>
        <taxon>Mucoromycota</taxon>
        <taxon>Glomeromycotina</taxon>
        <taxon>Glomeromycetes</taxon>
        <taxon>Paraglomerales</taxon>
        <taxon>Paraglomeraceae</taxon>
        <taxon>Paraglomus</taxon>
    </lineage>
</organism>
<dbReference type="OrthoDB" id="310895at2759"/>
<dbReference type="PROSITE" id="PS00687">
    <property type="entry name" value="ALDEHYDE_DEHYDR_GLU"/>
    <property type="match status" value="1"/>
</dbReference>
<comment type="caution">
    <text evidence="8">The sequence shown here is derived from an EMBL/GenBank/DDBJ whole genome shotgun (WGS) entry which is preliminary data.</text>
</comment>
<evidence type="ECO:0000313" key="8">
    <source>
        <dbReference type="EMBL" id="CAG8551210.1"/>
    </source>
</evidence>
<keyword evidence="6" id="KW-1133">Transmembrane helix</keyword>
<dbReference type="Gene3D" id="3.40.605.10">
    <property type="entry name" value="Aldehyde Dehydrogenase, Chain A, domain 1"/>
    <property type="match status" value="1"/>
</dbReference>
<dbReference type="InterPro" id="IPR016162">
    <property type="entry name" value="Ald_DH_N"/>
</dbReference>
<feature type="transmembrane region" description="Helical" evidence="6">
    <location>
        <begin position="12"/>
        <end position="31"/>
    </location>
</feature>
<keyword evidence="2 4" id="KW-0560">Oxidoreductase</keyword>
<evidence type="ECO:0000256" key="1">
    <source>
        <dbReference type="ARBA" id="ARBA00009986"/>
    </source>
</evidence>
<dbReference type="PANTHER" id="PTHR11699">
    <property type="entry name" value="ALDEHYDE DEHYDROGENASE-RELATED"/>
    <property type="match status" value="1"/>
</dbReference>
<name>A0A9N9B591_9GLOM</name>
<feature type="compositionally biased region" description="Basic and acidic residues" evidence="5">
    <location>
        <begin position="638"/>
        <end position="659"/>
    </location>
</feature>
<dbReference type="InterPro" id="IPR029510">
    <property type="entry name" value="Ald_DH_CS_GLU"/>
</dbReference>
<dbReference type="InterPro" id="IPR015590">
    <property type="entry name" value="Aldehyde_DH_dom"/>
</dbReference>
<dbReference type="GO" id="GO:0016620">
    <property type="term" value="F:oxidoreductase activity, acting on the aldehyde or oxo group of donors, NAD or NADP as acceptor"/>
    <property type="evidence" value="ECO:0007669"/>
    <property type="project" value="InterPro"/>
</dbReference>
<dbReference type="PROSITE" id="PS00070">
    <property type="entry name" value="ALDEHYDE_DEHYDR_CYS"/>
    <property type="match status" value="1"/>
</dbReference>
<feature type="active site" evidence="3">
    <location>
        <position position="310"/>
    </location>
</feature>
<keyword evidence="6" id="KW-0812">Transmembrane</keyword>
<gene>
    <name evidence="8" type="ORF">POCULU_LOCUS5030</name>
</gene>
<evidence type="ECO:0000256" key="3">
    <source>
        <dbReference type="PROSITE-ProRule" id="PRU10007"/>
    </source>
</evidence>
<dbReference type="Proteomes" id="UP000789572">
    <property type="component" value="Unassembled WGS sequence"/>
</dbReference>
<feature type="region of interest" description="Disordered" evidence="5">
    <location>
        <begin position="601"/>
        <end position="683"/>
    </location>
</feature>
<evidence type="ECO:0000256" key="5">
    <source>
        <dbReference type="SAM" id="MobiDB-lite"/>
    </source>
</evidence>